<comment type="caution">
    <text evidence="1">The sequence shown here is derived from an EMBL/GenBank/DDBJ whole genome shotgun (WGS) entry which is preliminary data.</text>
</comment>
<organism evidence="1 2">
    <name type="scientific">Fusobacterium ulcerans 12-1B</name>
    <dbReference type="NCBI Taxonomy" id="457404"/>
    <lineage>
        <taxon>Bacteria</taxon>
        <taxon>Fusobacteriati</taxon>
        <taxon>Fusobacteriota</taxon>
        <taxon>Fusobacteriia</taxon>
        <taxon>Fusobacteriales</taxon>
        <taxon>Fusobacteriaceae</taxon>
        <taxon>Fusobacterium</taxon>
    </lineage>
</organism>
<evidence type="ECO:0000313" key="1">
    <source>
        <dbReference type="EMBL" id="EHO83675.1"/>
    </source>
</evidence>
<proteinExistence type="predicted"/>
<dbReference type="PATRIC" id="fig|457404.5.peg.570"/>
<dbReference type="BioCyc" id="FSP457404-HMP:GTSQ-695-MONOMER"/>
<sequence length="131" mass="15650">MKERAKKFKKILEFTKSKGYSKESAEILFKLWNYIILPNEEDKLVSSLASFDEFMAGLKEADEIFTELNFKEVEKIRYFFILTGKKGEEYYNSISPLPVFKVLTNNINQLAEIALEREKKEKRKFFYKNFF</sequence>
<name>H1PQK0_9FUSO</name>
<dbReference type="HOGENOM" id="CLU_1924531_0_0_0"/>
<keyword evidence="2" id="KW-1185">Reference proteome</keyword>
<dbReference type="AlphaFoldDB" id="H1PQK0"/>
<accession>H1PQK0</accession>
<protein>
    <submittedName>
        <fullName evidence="1">Uncharacterized protein</fullName>
    </submittedName>
</protein>
<dbReference type="RefSeq" id="WP_008696073.1">
    <property type="nucleotide sequence ID" value="NZ_KE161007.1"/>
</dbReference>
<gene>
    <name evidence="1" type="ORF">HMPREF0402_00693</name>
</gene>
<dbReference type="Proteomes" id="UP000003233">
    <property type="component" value="Unassembled WGS sequence"/>
</dbReference>
<reference evidence="1 2" key="1">
    <citation type="submission" date="2012-07" db="EMBL/GenBank/DDBJ databases">
        <title>The Genome Sequence of Fusobacterium ulcerans 12_1B.</title>
        <authorList>
            <consortium name="The Broad Institute Genome Sequencing Platform"/>
            <person name="Earl A."/>
            <person name="Ward D."/>
            <person name="Feldgarden M."/>
            <person name="Gevers D."/>
            <person name="Strauss J."/>
            <person name="Ambrose C.E."/>
            <person name="Allen-Vercoe E."/>
            <person name="Walker B."/>
            <person name="Young S.K."/>
            <person name="Zeng Q."/>
            <person name="Gargeya S."/>
            <person name="Fitzgerald M."/>
            <person name="Haas B."/>
            <person name="Abouelleil A."/>
            <person name="Alvarado L."/>
            <person name="Arachchi H.M."/>
            <person name="Berlin A.M."/>
            <person name="Chapman S.B."/>
            <person name="Goldberg J."/>
            <person name="Griggs A."/>
            <person name="Gujja S."/>
            <person name="Hansen M."/>
            <person name="Howarth C."/>
            <person name="Imamovic A."/>
            <person name="Larimer J."/>
            <person name="McCowen C."/>
            <person name="Montmayeur A."/>
            <person name="Murphy C."/>
            <person name="Neiman D."/>
            <person name="Pearson M."/>
            <person name="Priest M."/>
            <person name="Roberts A."/>
            <person name="Saif S."/>
            <person name="Shea T."/>
            <person name="Sisk P."/>
            <person name="Sykes S."/>
            <person name="Wortman J."/>
            <person name="Nusbaum C."/>
            <person name="Birren B."/>
        </authorList>
    </citation>
    <scope>NUCLEOTIDE SEQUENCE [LARGE SCALE GENOMIC DNA]</scope>
    <source>
        <strain evidence="1 2">12_1B</strain>
    </source>
</reference>
<evidence type="ECO:0000313" key="2">
    <source>
        <dbReference type="Proteomes" id="UP000003233"/>
    </source>
</evidence>
<dbReference type="EMBL" id="AGWJ02000002">
    <property type="protein sequence ID" value="EHO83675.1"/>
    <property type="molecule type" value="Genomic_DNA"/>
</dbReference>